<keyword evidence="2" id="KW-1003">Cell membrane</keyword>
<dbReference type="PRINTS" id="PR00237">
    <property type="entry name" value="GPCRRHODOPSN"/>
</dbReference>
<reference evidence="10" key="1">
    <citation type="submission" date="2025-08" db="UniProtKB">
        <authorList>
            <consortium name="RefSeq"/>
        </authorList>
    </citation>
    <scope>IDENTIFICATION</scope>
    <source>
        <tissue evidence="10">Tentacle</tissue>
    </source>
</reference>
<dbReference type="SMART" id="SM01381">
    <property type="entry name" value="7TM_GPCR_Srsx"/>
    <property type="match status" value="1"/>
</dbReference>
<dbReference type="OrthoDB" id="5971532at2759"/>
<dbReference type="GO" id="GO:0004930">
    <property type="term" value="F:G protein-coupled receptor activity"/>
    <property type="evidence" value="ECO:0007669"/>
    <property type="project" value="UniProtKB-KW"/>
</dbReference>
<dbReference type="PROSITE" id="PS50262">
    <property type="entry name" value="G_PROTEIN_RECEP_F1_2"/>
    <property type="match status" value="1"/>
</dbReference>
<dbReference type="AlphaFoldDB" id="A0A6P8J410"/>
<feature type="transmembrane region" description="Helical" evidence="7">
    <location>
        <begin position="96"/>
        <end position="118"/>
    </location>
</feature>
<dbReference type="FunCoup" id="A0A6P8J410">
    <property type="interactions" value="693"/>
</dbReference>
<dbReference type="PANTHER" id="PTHR22750">
    <property type="entry name" value="G-PROTEIN COUPLED RECEPTOR"/>
    <property type="match status" value="1"/>
</dbReference>
<dbReference type="Gene3D" id="1.20.1070.10">
    <property type="entry name" value="Rhodopsin 7-helix transmembrane proteins"/>
    <property type="match status" value="1"/>
</dbReference>
<feature type="transmembrane region" description="Helical" evidence="7">
    <location>
        <begin position="166"/>
        <end position="187"/>
    </location>
</feature>
<protein>
    <submittedName>
        <fullName evidence="10">Adrenocorticotropic hormone receptor-like</fullName>
    </submittedName>
</protein>
<dbReference type="SUPFAM" id="SSF81321">
    <property type="entry name" value="Family A G protein-coupled receptor-like"/>
    <property type="match status" value="1"/>
</dbReference>
<organism evidence="9 10">
    <name type="scientific">Actinia tenebrosa</name>
    <name type="common">Australian red waratah sea anemone</name>
    <dbReference type="NCBI Taxonomy" id="6105"/>
    <lineage>
        <taxon>Eukaryota</taxon>
        <taxon>Metazoa</taxon>
        <taxon>Cnidaria</taxon>
        <taxon>Anthozoa</taxon>
        <taxon>Hexacorallia</taxon>
        <taxon>Actiniaria</taxon>
        <taxon>Actiniidae</taxon>
        <taxon>Actinia</taxon>
    </lineage>
</organism>
<feature type="transmembrane region" description="Helical" evidence="7">
    <location>
        <begin position="17"/>
        <end position="44"/>
    </location>
</feature>
<dbReference type="InParanoid" id="A0A6P8J410"/>
<evidence type="ECO:0000313" key="10">
    <source>
        <dbReference type="RefSeq" id="XP_031574392.1"/>
    </source>
</evidence>
<proteinExistence type="inferred from homology"/>
<keyword evidence="5 7" id="KW-0472">Membrane</keyword>
<keyword evidence="6" id="KW-0675">Receptor</keyword>
<keyword evidence="3 6" id="KW-0812">Transmembrane</keyword>
<name>A0A6P8J410_ACTTE</name>
<evidence type="ECO:0000256" key="3">
    <source>
        <dbReference type="ARBA" id="ARBA00022692"/>
    </source>
</evidence>
<evidence type="ECO:0000313" key="9">
    <source>
        <dbReference type="Proteomes" id="UP000515163"/>
    </source>
</evidence>
<keyword evidence="9" id="KW-1185">Reference proteome</keyword>
<feature type="transmembrane region" description="Helical" evidence="7">
    <location>
        <begin position="56"/>
        <end position="76"/>
    </location>
</feature>
<dbReference type="CDD" id="cd00637">
    <property type="entry name" value="7tm_classA_rhodopsin-like"/>
    <property type="match status" value="1"/>
</dbReference>
<dbReference type="Proteomes" id="UP000515163">
    <property type="component" value="Unplaced"/>
</dbReference>
<evidence type="ECO:0000256" key="1">
    <source>
        <dbReference type="ARBA" id="ARBA00004651"/>
    </source>
</evidence>
<feature type="transmembrane region" description="Helical" evidence="7">
    <location>
        <begin position="230"/>
        <end position="252"/>
    </location>
</feature>
<feature type="transmembrane region" description="Helical" evidence="7">
    <location>
        <begin position="264"/>
        <end position="285"/>
    </location>
</feature>
<dbReference type="KEGG" id="aten:116308148"/>
<dbReference type="InterPro" id="IPR017452">
    <property type="entry name" value="GPCR_Rhodpsn_7TM"/>
</dbReference>
<dbReference type="GO" id="GO:0005886">
    <property type="term" value="C:plasma membrane"/>
    <property type="evidence" value="ECO:0007669"/>
    <property type="project" value="UniProtKB-SubCell"/>
</dbReference>
<dbReference type="PROSITE" id="PS00237">
    <property type="entry name" value="G_PROTEIN_RECEP_F1_1"/>
    <property type="match status" value="1"/>
</dbReference>
<feature type="domain" description="G-protein coupled receptors family 1 profile" evidence="8">
    <location>
        <begin position="36"/>
        <end position="283"/>
    </location>
</feature>
<gene>
    <name evidence="10" type="primary">LOC116308148</name>
</gene>
<dbReference type="Pfam" id="PF00001">
    <property type="entry name" value="7tm_1"/>
    <property type="match status" value="2"/>
</dbReference>
<keyword evidence="6" id="KW-0297">G-protein coupled receptor</keyword>
<evidence type="ECO:0000259" key="8">
    <source>
        <dbReference type="PROSITE" id="PS50262"/>
    </source>
</evidence>
<keyword evidence="4 7" id="KW-1133">Transmembrane helix</keyword>
<feature type="transmembrane region" description="Helical" evidence="7">
    <location>
        <begin position="139"/>
        <end position="160"/>
    </location>
</feature>
<dbReference type="GeneID" id="116308148"/>
<dbReference type="InterPro" id="IPR000276">
    <property type="entry name" value="GPCR_Rhodpsn"/>
</dbReference>
<keyword evidence="6" id="KW-0807">Transducer</keyword>
<accession>A0A6P8J410</accession>
<comment type="similarity">
    <text evidence="6">Belongs to the G-protein coupled receptor 1 family.</text>
</comment>
<evidence type="ECO:0000256" key="7">
    <source>
        <dbReference type="SAM" id="Phobius"/>
    </source>
</evidence>
<dbReference type="RefSeq" id="XP_031574392.1">
    <property type="nucleotide sequence ID" value="XM_031718532.1"/>
</dbReference>
<evidence type="ECO:0000256" key="6">
    <source>
        <dbReference type="RuleBase" id="RU000688"/>
    </source>
</evidence>
<evidence type="ECO:0000256" key="4">
    <source>
        <dbReference type="ARBA" id="ARBA00022989"/>
    </source>
</evidence>
<evidence type="ECO:0000256" key="5">
    <source>
        <dbReference type="ARBA" id="ARBA00023136"/>
    </source>
</evidence>
<sequence>MCGQTFLHYPERSYNDILLVLLAVLNIIISLVAMPSNFLVIHTIVKRPSLRTASNILILSLAVSDFGVGLITQPAFCVYKLAELKRNIGLFCASYWVYMITLFSFGSVSFATLTAITLDRFLAVYLHLRYQQIVTIQRYGILVASLWLCSVLTALAKIFAESWVPSIFGGLFLIGGLLVNFVCIFKISRIVQRHSRQIRQQEASVQIHAQQQSVQQSIDMRRYKKSVNTVYCVIFAFVLSYVPTIVVLIPYYVVQEYTRTIRLLFGFAETFIMFNGVLNPIIYCWKVKEIRRAARAVWRRMGCKEEIETLGQTSDG</sequence>
<comment type="subcellular location">
    <subcellularLocation>
        <location evidence="1">Cell membrane</location>
        <topology evidence="1">Multi-pass membrane protein</topology>
    </subcellularLocation>
</comment>
<evidence type="ECO:0000256" key="2">
    <source>
        <dbReference type="ARBA" id="ARBA00022475"/>
    </source>
</evidence>